<dbReference type="Gene3D" id="3.40.630.10">
    <property type="entry name" value="Zn peptidases"/>
    <property type="match status" value="1"/>
</dbReference>
<dbReference type="PANTHER" id="PTHR12147">
    <property type="entry name" value="METALLOPEPTIDASE M28 FAMILY MEMBER"/>
    <property type="match status" value="1"/>
</dbReference>
<dbReference type="SUPFAM" id="SSF53187">
    <property type="entry name" value="Zn-dependent exopeptidases"/>
    <property type="match status" value="1"/>
</dbReference>
<gene>
    <name evidence="3" type="ORF">GCM10023093_00640</name>
</gene>
<sequence>MFYKMRHICILLLALIPVCGRSQTGITCTDTVAARVMMGAYDPAAYLASVVIDHPDAISAGIRNNVSPDSLHAYLDVLRSFRNRNTGSDTTSPTRGIGAARRWIYTKFQQFSAANENRLRPSYLQFDKTLCSITRHRNVLAVLPGSDTTDKAVIVIEAHMDSRCTDLCDTACVAEGMEDNGSGTALVIELARVMSRYSYKHTIVFMTTTSEEQGLDGAQAFVNYAQLHNIKIRAVMNNDVIGGIICGHTSSPPGCPFFKHIDSTQVRLFSSGGFNSFHKGLSRFIKLEYKEMQRPFVSVPMTVSIMTPEDRTGRGGDHIPFRMAGFTAMRFTSANEAGDANVTSGTYEDRQHTSGDSLGADTDLDGSLDEYFVDFNYLARNTVINANAAAMAAIGPRTPNFTLTTTGGNLRITLTAETGYPQYRVGVRTTTFDWDSVYTLSGGPTVFDIPLSATGNHIVSIASVDDRGVESLFSRELQVVVTPAGVGSAPYIPRPIELMQNKPNPADEATMIGVLVNNKVAYKDAYISIRDLNGREVQCTPISLTEGMNEIIYDHGYNMSGTYMYSLVIDGRVIDSKRMVFAN</sequence>
<protein>
    <recommendedName>
        <fullName evidence="2">Peptidase M28 domain-containing protein</fullName>
    </recommendedName>
</protein>
<accession>A0ABP8N159</accession>
<dbReference type="PANTHER" id="PTHR12147:SF26">
    <property type="entry name" value="PEPTIDASE M28 DOMAIN-CONTAINING PROTEIN"/>
    <property type="match status" value="1"/>
</dbReference>
<dbReference type="Proteomes" id="UP001500067">
    <property type="component" value="Unassembled WGS sequence"/>
</dbReference>
<feature type="domain" description="Peptidase M28" evidence="2">
    <location>
        <begin position="138"/>
        <end position="242"/>
    </location>
</feature>
<keyword evidence="4" id="KW-1185">Reference proteome</keyword>
<keyword evidence="1" id="KW-0732">Signal</keyword>
<dbReference type="EMBL" id="BAABFA010000001">
    <property type="protein sequence ID" value="GAA4459523.1"/>
    <property type="molecule type" value="Genomic_DNA"/>
</dbReference>
<name>A0ABP8N159_9BACT</name>
<dbReference type="InterPro" id="IPR045175">
    <property type="entry name" value="M28_fam"/>
</dbReference>
<evidence type="ECO:0000256" key="1">
    <source>
        <dbReference type="SAM" id="SignalP"/>
    </source>
</evidence>
<reference evidence="4" key="1">
    <citation type="journal article" date="2019" name="Int. J. Syst. Evol. Microbiol.">
        <title>The Global Catalogue of Microorganisms (GCM) 10K type strain sequencing project: providing services to taxonomists for standard genome sequencing and annotation.</title>
        <authorList>
            <consortium name="The Broad Institute Genomics Platform"/>
            <consortium name="The Broad Institute Genome Sequencing Center for Infectious Disease"/>
            <person name="Wu L."/>
            <person name="Ma J."/>
        </authorList>
    </citation>
    <scope>NUCLEOTIDE SEQUENCE [LARGE SCALE GENOMIC DNA]</scope>
    <source>
        <strain evidence="4">JCM 32105</strain>
    </source>
</reference>
<feature type="chain" id="PRO_5046775337" description="Peptidase M28 domain-containing protein" evidence="1">
    <location>
        <begin position="25"/>
        <end position="583"/>
    </location>
</feature>
<evidence type="ECO:0000313" key="4">
    <source>
        <dbReference type="Proteomes" id="UP001500067"/>
    </source>
</evidence>
<evidence type="ECO:0000313" key="3">
    <source>
        <dbReference type="EMBL" id="GAA4459523.1"/>
    </source>
</evidence>
<comment type="caution">
    <text evidence="3">The sequence shown here is derived from an EMBL/GenBank/DDBJ whole genome shotgun (WGS) entry which is preliminary data.</text>
</comment>
<dbReference type="InterPro" id="IPR007484">
    <property type="entry name" value="Peptidase_M28"/>
</dbReference>
<organism evidence="3 4">
    <name type="scientific">Nemorincola caseinilytica</name>
    <dbReference type="NCBI Taxonomy" id="2054315"/>
    <lineage>
        <taxon>Bacteria</taxon>
        <taxon>Pseudomonadati</taxon>
        <taxon>Bacteroidota</taxon>
        <taxon>Chitinophagia</taxon>
        <taxon>Chitinophagales</taxon>
        <taxon>Chitinophagaceae</taxon>
        <taxon>Nemorincola</taxon>
    </lineage>
</organism>
<evidence type="ECO:0000259" key="2">
    <source>
        <dbReference type="Pfam" id="PF04389"/>
    </source>
</evidence>
<proteinExistence type="predicted"/>
<dbReference type="Pfam" id="PF04389">
    <property type="entry name" value="Peptidase_M28"/>
    <property type="match status" value="1"/>
</dbReference>
<feature type="signal peptide" evidence="1">
    <location>
        <begin position="1"/>
        <end position="24"/>
    </location>
</feature>